<evidence type="ECO:0000256" key="6">
    <source>
        <dbReference type="ARBA" id="ARBA00022840"/>
    </source>
</evidence>
<dbReference type="EC" id="6.1.1.4" evidence="2 10"/>
<keyword evidence="5 11" id="KW-0547">Nucleotide-binding</keyword>
<feature type="domain" description="Leucyl-tRNA synthetase editing" evidence="15">
    <location>
        <begin position="231"/>
        <end position="418"/>
    </location>
</feature>
<dbReference type="GO" id="GO:0006429">
    <property type="term" value="P:leucyl-tRNA aminoacylation"/>
    <property type="evidence" value="ECO:0007669"/>
    <property type="project" value="UniProtKB-UniRule"/>
</dbReference>
<feature type="domain" description="Methionyl/Leucyl tRNA synthetase" evidence="14">
    <location>
        <begin position="41"/>
        <end position="178"/>
    </location>
</feature>
<dbReference type="InterPro" id="IPR009008">
    <property type="entry name" value="Val/Leu/Ile-tRNA-synth_edit"/>
</dbReference>
<dbReference type="AlphaFoldDB" id="A0A0G1HE68"/>
<evidence type="ECO:0000256" key="7">
    <source>
        <dbReference type="ARBA" id="ARBA00022917"/>
    </source>
</evidence>
<evidence type="ECO:0000259" key="14">
    <source>
        <dbReference type="Pfam" id="PF09334"/>
    </source>
</evidence>
<keyword evidence="7 11" id="KW-0648">Protein biosynthesis</keyword>
<keyword evidence="4 11" id="KW-0436">Ligase</keyword>
<evidence type="ECO:0000259" key="12">
    <source>
        <dbReference type="Pfam" id="PF00133"/>
    </source>
</evidence>
<sequence>MKKTLRTSRYNHKDIENHWRDLWYTDNIYEAVDFSSKPKKYILAELPYPSGKSIHVGHAMRYTVPEIYSRYLRMQGYNVLFPMGWDAFGLPTEMYALKNNVTPQEATQKLAVDYKKAVMDIGYAIDWKREINTTDPGYYKWTQWLFLKFFENGLAEYKEMPVWYSPSCGILADEEVINNTAGEKVAERDASPVERKMFKQWVLKIPAYADKLLAGLEKIDFPEQIKNAQINWIGKRVGINITYNVKNSSEKVTVFTTRPDTNFGATFIVIAPEHPLVAKITTPENREKVHEYVRKAKNKSELERMGEGTKNKSGAFTGSYAINGLNGYAMPIYVSDYVLMTFGTGAVVGVPGHDARDFEFSQLFSIPVIRVVVGKDGDISPIERLDQVQEDVGTMVNSDFLNGLDIHTATEKIMDYLEQQGMGTRTTVFSIRDWVFSRQRYWGEPIPVIHKQDGRLEAVTTTADKVGVDRYLPVELPFSTDYTAEKDGTPPLGKLKDWVKTTDLQGMPAERETQTMPTWAGSSWYFIRYIDPRNSRAFADFDKMKYWLPVDRYFGGAEHTTVHLLYSRFWFRFFYDIGLVPCPEPYQWRMNGGLLLGPDGKKMSKRYGNVVEPGVLIENYGADATRLALAFIGPYTDTYPWNENTIVAMWRLVRTMYLLKDKVKTLTEEEKNTAAYKRANVSYNKLTKAVTSMIEVLKMNTAISEIMIFLNELKKYDYVDTHMWRGFIKVIAPFTPFVAEELWQTTNNYTMWEKNNSVHLQAWPTFDSKILEENELTIPVMINGKVRGQVNVVNTDTDVKVKEKVLADEKLVKYVTKDTILKFIYIQKKIASIQVKM</sequence>
<dbReference type="SUPFAM" id="SSF47323">
    <property type="entry name" value="Anticodon-binding domain of a subclass of class I aminoacyl-tRNA synthetases"/>
    <property type="match status" value="1"/>
</dbReference>
<evidence type="ECO:0000259" key="15">
    <source>
        <dbReference type="Pfam" id="PF13603"/>
    </source>
</evidence>
<dbReference type="PRINTS" id="PR00985">
    <property type="entry name" value="TRNASYNTHLEU"/>
</dbReference>
<dbReference type="PROSITE" id="PS00178">
    <property type="entry name" value="AA_TRNA_LIGASE_I"/>
    <property type="match status" value="1"/>
</dbReference>
<evidence type="ECO:0000313" key="16">
    <source>
        <dbReference type="EMBL" id="KKT45646.1"/>
    </source>
</evidence>
<dbReference type="Gene3D" id="3.40.50.620">
    <property type="entry name" value="HUPs"/>
    <property type="match status" value="2"/>
</dbReference>
<dbReference type="NCBIfam" id="TIGR00396">
    <property type="entry name" value="leuS_bact"/>
    <property type="match status" value="1"/>
</dbReference>
<keyword evidence="8 11" id="KW-0030">Aminoacyl-tRNA synthetase</keyword>
<dbReference type="SUPFAM" id="SSF50677">
    <property type="entry name" value="ValRS/IleRS/LeuRS editing domain"/>
    <property type="match status" value="1"/>
</dbReference>
<dbReference type="Pfam" id="PF00133">
    <property type="entry name" value="tRNA-synt_1"/>
    <property type="match status" value="1"/>
</dbReference>
<dbReference type="FunFam" id="1.10.730.10:FF:000002">
    <property type="entry name" value="Leucine--tRNA ligase"/>
    <property type="match status" value="1"/>
</dbReference>
<dbReference type="GO" id="GO:0005829">
    <property type="term" value="C:cytosol"/>
    <property type="evidence" value="ECO:0007669"/>
    <property type="project" value="TreeGrafter"/>
</dbReference>
<dbReference type="PATRIC" id="fig|1619110.3.peg.116"/>
<evidence type="ECO:0000313" key="17">
    <source>
        <dbReference type="Proteomes" id="UP000034128"/>
    </source>
</evidence>
<evidence type="ECO:0000256" key="8">
    <source>
        <dbReference type="ARBA" id="ARBA00023146"/>
    </source>
</evidence>
<dbReference type="InterPro" id="IPR002300">
    <property type="entry name" value="aa-tRNA-synth_Ia"/>
</dbReference>
<dbReference type="InterPro" id="IPR014729">
    <property type="entry name" value="Rossmann-like_a/b/a_fold"/>
</dbReference>
<protein>
    <recommendedName>
        <fullName evidence="2 10">Leucine--tRNA ligase</fullName>
        <ecNumber evidence="2 10">6.1.1.4</ecNumber>
    </recommendedName>
</protein>
<evidence type="ECO:0000256" key="1">
    <source>
        <dbReference type="ARBA" id="ARBA00005594"/>
    </source>
</evidence>
<organism evidence="16 17">
    <name type="scientific">candidate division WWE3 bacterium GW2011_GWA2_44_16</name>
    <dbReference type="NCBI Taxonomy" id="1619110"/>
    <lineage>
        <taxon>Bacteria</taxon>
        <taxon>Katanobacteria</taxon>
    </lineage>
</organism>
<keyword evidence="3" id="KW-0963">Cytoplasm</keyword>
<dbReference type="GO" id="GO:0002161">
    <property type="term" value="F:aminoacyl-tRNA deacylase activity"/>
    <property type="evidence" value="ECO:0007669"/>
    <property type="project" value="InterPro"/>
</dbReference>
<dbReference type="SUPFAM" id="SSF52374">
    <property type="entry name" value="Nucleotidylyl transferase"/>
    <property type="match status" value="1"/>
</dbReference>
<keyword evidence="6 11" id="KW-0067">ATP-binding</keyword>
<dbReference type="GO" id="GO:0005524">
    <property type="term" value="F:ATP binding"/>
    <property type="evidence" value="ECO:0007669"/>
    <property type="project" value="UniProtKB-KW"/>
</dbReference>
<dbReference type="PANTHER" id="PTHR43740:SF2">
    <property type="entry name" value="LEUCINE--TRNA LIGASE, MITOCHONDRIAL"/>
    <property type="match status" value="1"/>
</dbReference>
<dbReference type="Gene3D" id="1.10.730.10">
    <property type="entry name" value="Isoleucyl-tRNA Synthetase, Domain 1"/>
    <property type="match status" value="2"/>
</dbReference>
<dbReference type="Pfam" id="PF08264">
    <property type="entry name" value="Anticodon_1"/>
    <property type="match status" value="1"/>
</dbReference>
<dbReference type="InterPro" id="IPR001412">
    <property type="entry name" value="aa-tRNA-synth_I_CS"/>
</dbReference>
<dbReference type="Pfam" id="PF13603">
    <property type="entry name" value="tRNA-synt_1_2"/>
    <property type="match status" value="1"/>
</dbReference>
<dbReference type="InterPro" id="IPR013155">
    <property type="entry name" value="M/V/L/I-tRNA-synth_anticd-bd"/>
</dbReference>
<feature type="domain" description="Aminoacyl-tRNA synthetase class Ia" evidence="12">
    <location>
        <begin position="427"/>
        <end position="634"/>
    </location>
</feature>
<evidence type="ECO:0000259" key="13">
    <source>
        <dbReference type="Pfam" id="PF08264"/>
    </source>
</evidence>
<accession>A0A0G1HE68</accession>
<dbReference type="GO" id="GO:0004823">
    <property type="term" value="F:leucine-tRNA ligase activity"/>
    <property type="evidence" value="ECO:0007669"/>
    <property type="project" value="UniProtKB-UniRule"/>
</dbReference>
<reference evidence="16 17" key="1">
    <citation type="journal article" date="2015" name="Nature">
        <title>rRNA introns, odd ribosomes, and small enigmatic genomes across a large radiation of phyla.</title>
        <authorList>
            <person name="Brown C.T."/>
            <person name="Hug L.A."/>
            <person name="Thomas B.C."/>
            <person name="Sharon I."/>
            <person name="Castelle C.J."/>
            <person name="Singh A."/>
            <person name="Wilkins M.J."/>
            <person name="Williams K.H."/>
            <person name="Banfield J.F."/>
        </authorList>
    </citation>
    <scope>NUCLEOTIDE SEQUENCE [LARGE SCALE GENOMIC DNA]</scope>
</reference>
<name>A0A0G1HE68_UNCKA</name>
<comment type="catalytic activity">
    <reaction evidence="9">
        <text>tRNA(Leu) + L-leucine + ATP = L-leucyl-tRNA(Leu) + AMP + diphosphate</text>
        <dbReference type="Rhea" id="RHEA:11688"/>
        <dbReference type="Rhea" id="RHEA-COMP:9613"/>
        <dbReference type="Rhea" id="RHEA-COMP:9622"/>
        <dbReference type="ChEBI" id="CHEBI:30616"/>
        <dbReference type="ChEBI" id="CHEBI:33019"/>
        <dbReference type="ChEBI" id="CHEBI:57427"/>
        <dbReference type="ChEBI" id="CHEBI:78442"/>
        <dbReference type="ChEBI" id="CHEBI:78494"/>
        <dbReference type="ChEBI" id="CHEBI:456215"/>
        <dbReference type="EC" id="6.1.1.4"/>
    </reaction>
</comment>
<dbReference type="PANTHER" id="PTHR43740">
    <property type="entry name" value="LEUCYL-TRNA SYNTHETASE"/>
    <property type="match status" value="1"/>
</dbReference>
<evidence type="ECO:0000256" key="11">
    <source>
        <dbReference type="RuleBase" id="RU363035"/>
    </source>
</evidence>
<comment type="similarity">
    <text evidence="1 11">Belongs to the class-I aminoacyl-tRNA synthetase family.</text>
</comment>
<proteinExistence type="inferred from homology"/>
<dbReference type="InterPro" id="IPR009080">
    <property type="entry name" value="tRNAsynth_Ia_anticodon-bd"/>
</dbReference>
<comment type="caution">
    <text evidence="16">The sequence shown here is derived from an EMBL/GenBank/DDBJ whole genome shotgun (WGS) entry which is preliminary data.</text>
</comment>
<evidence type="ECO:0000256" key="3">
    <source>
        <dbReference type="ARBA" id="ARBA00022490"/>
    </source>
</evidence>
<dbReference type="STRING" id="1619110.UW36_C0002G0033"/>
<dbReference type="Pfam" id="PF09334">
    <property type="entry name" value="tRNA-synt_1g"/>
    <property type="match status" value="1"/>
</dbReference>
<feature type="domain" description="Methionyl/Valyl/Leucyl/Isoleucyl-tRNA synthetase anticodon-binding" evidence="13">
    <location>
        <begin position="682"/>
        <end position="795"/>
    </location>
</feature>
<dbReference type="CDD" id="cd00812">
    <property type="entry name" value="LeuRS_core"/>
    <property type="match status" value="1"/>
</dbReference>
<dbReference type="InterPro" id="IPR015413">
    <property type="entry name" value="Methionyl/Leucyl_tRNA_Synth"/>
</dbReference>
<evidence type="ECO:0000256" key="4">
    <source>
        <dbReference type="ARBA" id="ARBA00022598"/>
    </source>
</evidence>
<dbReference type="FunFam" id="3.40.50.620:FF:000056">
    <property type="entry name" value="Leucine--tRNA ligase"/>
    <property type="match status" value="1"/>
</dbReference>
<dbReference type="InterPro" id="IPR002302">
    <property type="entry name" value="Leu-tRNA-ligase"/>
</dbReference>
<evidence type="ECO:0000256" key="9">
    <source>
        <dbReference type="ARBA" id="ARBA00047469"/>
    </source>
</evidence>
<dbReference type="InterPro" id="IPR025709">
    <property type="entry name" value="Leu_tRNA-synth_edit"/>
</dbReference>
<evidence type="ECO:0000256" key="2">
    <source>
        <dbReference type="ARBA" id="ARBA00013164"/>
    </source>
</evidence>
<evidence type="ECO:0000256" key="5">
    <source>
        <dbReference type="ARBA" id="ARBA00022741"/>
    </source>
</evidence>
<dbReference type="Proteomes" id="UP000034128">
    <property type="component" value="Unassembled WGS sequence"/>
</dbReference>
<gene>
    <name evidence="16" type="ORF">UW36_C0002G0033</name>
</gene>
<evidence type="ECO:0000256" key="10">
    <source>
        <dbReference type="NCBIfam" id="TIGR00396"/>
    </source>
</evidence>
<dbReference type="EMBL" id="LCIA01000002">
    <property type="protein sequence ID" value="KKT45646.1"/>
    <property type="molecule type" value="Genomic_DNA"/>
</dbReference>